<keyword evidence="3" id="KW-0698">rRNA processing</keyword>
<dbReference type="EMBL" id="JAWDJO010000019">
    <property type="protein sequence ID" value="KAL1899681.1"/>
    <property type="molecule type" value="Genomic_DNA"/>
</dbReference>
<organism evidence="12 13">
    <name type="scientific">Ceratocystis pirilliformis</name>
    <dbReference type="NCBI Taxonomy" id="259994"/>
    <lineage>
        <taxon>Eukaryota</taxon>
        <taxon>Fungi</taxon>
        <taxon>Dikarya</taxon>
        <taxon>Ascomycota</taxon>
        <taxon>Pezizomycotina</taxon>
        <taxon>Sordariomycetes</taxon>
        <taxon>Hypocreomycetidae</taxon>
        <taxon>Microascales</taxon>
        <taxon>Ceratocystidaceae</taxon>
        <taxon>Ceratocystis</taxon>
    </lineage>
</organism>
<dbReference type="SMART" id="SM00967">
    <property type="entry name" value="SpoU_sub_bind"/>
    <property type="match status" value="1"/>
</dbReference>
<keyword evidence="8" id="KW-0496">Mitochondrion</keyword>
<dbReference type="SUPFAM" id="SSF55315">
    <property type="entry name" value="L30e-like"/>
    <property type="match status" value="1"/>
</dbReference>
<evidence type="ECO:0000256" key="4">
    <source>
        <dbReference type="ARBA" id="ARBA00022603"/>
    </source>
</evidence>
<feature type="region of interest" description="Disordered" evidence="10">
    <location>
        <begin position="40"/>
        <end position="122"/>
    </location>
</feature>
<evidence type="ECO:0000256" key="8">
    <source>
        <dbReference type="ARBA" id="ARBA00023128"/>
    </source>
</evidence>
<evidence type="ECO:0000256" key="3">
    <source>
        <dbReference type="ARBA" id="ARBA00022552"/>
    </source>
</evidence>
<dbReference type="CDD" id="cd18105">
    <property type="entry name" value="SpoU-like_MRM1"/>
    <property type="match status" value="1"/>
</dbReference>
<gene>
    <name evidence="12" type="ORF">Cpir12675_001261</name>
</gene>
<feature type="compositionally biased region" description="Basic and acidic residues" evidence="10">
    <location>
        <begin position="208"/>
        <end position="241"/>
    </location>
</feature>
<feature type="compositionally biased region" description="Basic and acidic residues" evidence="10">
    <location>
        <begin position="251"/>
        <end position="260"/>
    </location>
</feature>
<dbReference type="Pfam" id="PF08032">
    <property type="entry name" value="SpoU_sub_bind"/>
    <property type="match status" value="1"/>
</dbReference>
<feature type="compositionally biased region" description="Polar residues" evidence="10">
    <location>
        <begin position="43"/>
        <end position="52"/>
    </location>
</feature>
<feature type="compositionally biased region" description="Basic and acidic residues" evidence="10">
    <location>
        <begin position="54"/>
        <end position="93"/>
    </location>
</feature>
<dbReference type="InterPro" id="IPR047182">
    <property type="entry name" value="MRM1"/>
</dbReference>
<evidence type="ECO:0000256" key="6">
    <source>
        <dbReference type="ARBA" id="ARBA00022691"/>
    </source>
</evidence>
<sequence length="675" mass="74307">MSSMILLQLARRLPYSHAAAPLISGFSQERAASSFSAIHRSVRASSKATGRSFTRHDRTDRMGSRGSGRDSDKRRKQDGPKIKGNDRMSDADFRNAMAKHGSTEEESSRRTRRSRFHDAEEGHGKRSLVYMMKYGPLKETADRILAQKAAEATAASRKALGLPLDEPKTEKHKAERPLRGAPSLGRPAARDINHKGTSFGDKSWQSPFEKRSDSSDRPQRPLYEQKPDKSPFDRRSRDSSLGDRAFSGRSFGHDQERDSRPSTSFSARPQRDRSVYGSSRRPYDDPKVPNFQDSRGSRQFRQSDKARNFDSPTSRQDRGPAIIGSPVVPYTTAASQFIFGKSAVKAALHANRRKMYKLYVYNGDNRQDSPDDALFIALAKQHGIAWELVPTNGQPMMDRMSQGRPHNGYILEASPLPQPPVMSLGKCSNEGSYKSFEVKLGYQTREEQAVNGTGERIVYTGLAKPKPLVLLLHELLDPGNLGGIIRTAHFMGIAAIAITKHSTTTLTPVVIKAAVGAAEHMPVLVVENPTLFVEESQRAGWRTFAAVAPDSRNQSQSATIEVIAEMNPLNEYPSILVLGSEGSGIPRHLRKRIDVDVTIPRLVATSQVDSLNVSVATGLLCHAFMQKRPGDIVQADPVAEAMGMSETTMSAEAVTSALASASEPLDNEKDADQLF</sequence>
<keyword evidence="6" id="KW-0949">S-adenosyl-L-methionine</keyword>
<evidence type="ECO:0000313" key="13">
    <source>
        <dbReference type="Proteomes" id="UP001583280"/>
    </source>
</evidence>
<dbReference type="InterPro" id="IPR029026">
    <property type="entry name" value="tRNA_m1G_MTases_N"/>
</dbReference>
<feature type="compositionally biased region" description="Basic and acidic residues" evidence="10">
    <location>
        <begin position="165"/>
        <end position="178"/>
    </location>
</feature>
<dbReference type="InterPro" id="IPR013123">
    <property type="entry name" value="SpoU_subst-bd"/>
</dbReference>
<dbReference type="InterPro" id="IPR047261">
    <property type="entry name" value="MRM1_MeTrfase_dom"/>
</dbReference>
<proteinExistence type="inferred from homology"/>
<dbReference type="PANTHER" id="PTHR46103">
    <property type="entry name" value="RRNA METHYLTRANSFERASE 1, MITOCHONDRIAL"/>
    <property type="match status" value="1"/>
</dbReference>
<evidence type="ECO:0000256" key="5">
    <source>
        <dbReference type="ARBA" id="ARBA00022679"/>
    </source>
</evidence>
<evidence type="ECO:0000313" key="12">
    <source>
        <dbReference type="EMBL" id="KAL1899681.1"/>
    </source>
</evidence>
<protein>
    <recommendedName>
        <fullName evidence="9">rRNA methyltransferase 1, mitochondrial</fullName>
    </recommendedName>
</protein>
<keyword evidence="13" id="KW-1185">Reference proteome</keyword>
<comment type="caution">
    <text evidence="12">The sequence shown here is derived from an EMBL/GenBank/DDBJ whole genome shotgun (WGS) entry which is preliminary data.</text>
</comment>
<keyword evidence="4" id="KW-0489">Methyltransferase</keyword>
<evidence type="ECO:0000256" key="7">
    <source>
        <dbReference type="ARBA" id="ARBA00022946"/>
    </source>
</evidence>
<feature type="compositionally biased region" description="Polar residues" evidence="10">
    <location>
        <begin position="291"/>
        <end position="300"/>
    </location>
</feature>
<feature type="region of interest" description="Disordered" evidence="10">
    <location>
        <begin position="158"/>
        <end position="324"/>
    </location>
</feature>
<dbReference type="Proteomes" id="UP001583280">
    <property type="component" value="Unassembled WGS sequence"/>
</dbReference>
<evidence type="ECO:0000256" key="10">
    <source>
        <dbReference type="SAM" id="MobiDB-lite"/>
    </source>
</evidence>
<dbReference type="Gene3D" id="3.40.1280.10">
    <property type="match status" value="1"/>
</dbReference>
<evidence type="ECO:0000256" key="9">
    <source>
        <dbReference type="ARBA" id="ARBA00034881"/>
    </source>
</evidence>
<name>A0ABR3ZHZ9_9PEZI</name>
<feature type="region of interest" description="Disordered" evidence="10">
    <location>
        <begin position="655"/>
        <end position="675"/>
    </location>
</feature>
<reference evidence="12 13" key="1">
    <citation type="journal article" date="2024" name="IMA Fungus">
        <title>IMA Genome - F19 : A genome assembly and annotation guide to empower mycologists, including annotated draft genome sequences of Ceratocystis pirilliformis, Diaporthe australafricana, Fusarium ophioides, Paecilomyces lecythidis, and Sporothrix stenoceras.</title>
        <authorList>
            <person name="Aylward J."/>
            <person name="Wilson A.M."/>
            <person name="Visagie C.M."/>
            <person name="Spraker J."/>
            <person name="Barnes I."/>
            <person name="Buitendag C."/>
            <person name="Ceriani C."/>
            <person name="Del Mar Angel L."/>
            <person name="du Plessis D."/>
            <person name="Fuchs T."/>
            <person name="Gasser K."/>
            <person name="Kramer D."/>
            <person name="Li W."/>
            <person name="Munsamy K."/>
            <person name="Piso A."/>
            <person name="Price J.L."/>
            <person name="Sonnekus B."/>
            <person name="Thomas C."/>
            <person name="van der Nest A."/>
            <person name="van Dijk A."/>
            <person name="van Heerden A."/>
            <person name="van Vuuren N."/>
            <person name="Yilmaz N."/>
            <person name="Duong T.A."/>
            <person name="van der Merwe N.A."/>
            <person name="Wingfield M.J."/>
            <person name="Wingfield B.D."/>
        </authorList>
    </citation>
    <scope>NUCLEOTIDE SEQUENCE [LARGE SCALE GENOMIC DNA]</scope>
    <source>
        <strain evidence="12 13">CMW 12675</strain>
    </source>
</reference>
<dbReference type="InterPro" id="IPR001537">
    <property type="entry name" value="SpoU_MeTrfase"/>
</dbReference>
<feature type="compositionally biased region" description="Basic and acidic residues" evidence="10">
    <location>
        <begin position="666"/>
        <end position="675"/>
    </location>
</feature>
<dbReference type="Pfam" id="PF00588">
    <property type="entry name" value="SpoU_methylase"/>
    <property type="match status" value="1"/>
</dbReference>
<keyword evidence="7" id="KW-0809">Transit peptide</keyword>
<dbReference type="SUPFAM" id="SSF75217">
    <property type="entry name" value="alpha/beta knot"/>
    <property type="match status" value="1"/>
</dbReference>
<evidence type="ECO:0000256" key="2">
    <source>
        <dbReference type="ARBA" id="ARBA00007228"/>
    </source>
</evidence>
<keyword evidence="5" id="KW-0808">Transferase</keyword>
<evidence type="ECO:0000256" key="1">
    <source>
        <dbReference type="ARBA" id="ARBA00004173"/>
    </source>
</evidence>
<dbReference type="Gene3D" id="3.30.1330.30">
    <property type="match status" value="1"/>
</dbReference>
<accession>A0ABR3ZHZ9</accession>
<evidence type="ECO:0000259" key="11">
    <source>
        <dbReference type="SMART" id="SM00967"/>
    </source>
</evidence>
<dbReference type="InterPro" id="IPR029028">
    <property type="entry name" value="Alpha/beta_knot_MTases"/>
</dbReference>
<dbReference type="PANTHER" id="PTHR46103:SF1">
    <property type="entry name" value="RRNA METHYLTRANSFERASE 1, MITOCHONDRIAL"/>
    <property type="match status" value="1"/>
</dbReference>
<comment type="subcellular location">
    <subcellularLocation>
        <location evidence="1">Mitochondrion</location>
    </subcellularLocation>
</comment>
<dbReference type="InterPro" id="IPR029064">
    <property type="entry name" value="Ribosomal_eL30-like_sf"/>
</dbReference>
<comment type="similarity">
    <text evidence="2">Belongs to the class IV-like SAM-binding methyltransferase superfamily. RNA methyltransferase TrmH family.</text>
</comment>
<feature type="domain" description="RNA 2-O ribose methyltransferase substrate binding" evidence="11">
    <location>
        <begin position="337"/>
        <end position="419"/>
    </location>
</feature>